<name>X0V3Z0_9ZZZZ</name>
<dbReference type="InterPro" id="IPR029057">
    <property type="entry name" value="PRTase-like"/>
</dbReference>
<dbReference type="AlphaFoldDB" id="X0V3Z0"/>
<comment type="cofactor">
    <cofactor evidence="1">
        <name>Mg(2+)</name>
        <dbReference type="ChEBI" id="CHEBI:18420"/>
    </cofactor>
</comment>
<dbReference type="EMBL" id="BARS01018515">
    <property type="protein sequence ID" value="GAF95360.1"/>
    <property type="molecule type" value="Genomic_DNA"/>
</dbReference>
<dbReference type="Pfam" id="PF14681">
    <property type="entry name" value="UPRTase"/>
    <property type="match status" value="1"/>
</dbReference>
<dbReference type="GO" id="GO:0004845">
    <property type="term" value="F:uracil phosphoribosyltransferase activity"/>
    <property type="evidence" value="ECO:0007669"/>
    <property type="project" value="UniProtKB-EC"/>
</dbReference>
<evidence type="ECO:0000256" key="5">
    <source>
        <dbReference type="ARBA" id="ARBA00022533"/>
    </source>
</evidence>
<evidence type="ECO:0000256" key="9">
    <source>
        <dbReference type="ARBA" id="ARBA00023134"/>
    </source>
</evidence>
<dbReference type="SUPFAM" id="SSF53271">
    <property type="entry name" value="PRTase-like"/>
    <property type="match status" value="1"/>
</dbReference>
<comment type="pathway">
    <text evidence="2">Pyrimidine metabolism; UMP biosynthesis via salvage pathway; UMP from uracil: step 1/1.</text>
</comment>
<keyword evidence="5" id="KW-0021">Allosteric enzyme</keyword>
<comment type="similarity">
    <text evidence="3">Belongs to the UPRTase family.</text>
</comment>
<reference evidence="11" key="1">
    <citation type="journal article" date="2014" name="Front. Microbiol.">
        <title>High frequency of phylogenetically diverse reductive dehalogenase-homologous genes in deep subseafloor sedimentary metagenomes.</title>
        <authorList>
            <person name="Kawai M."/>
            <person name="Futagami T."/>
            <person name="Toyoda A."/>
            <person name="Takaki Y."/>
            <person name="Nishi S."/>
            <person name="Hori S."/>
            <person name="Arai W."/>
            <person name="Tsubouchi T."/>
            <person name="Morono Y."/>
            <person name="Uchiyama I."/>
            <person name="Ito T."/>
            <person name="Fujiyama A."/>
            <person name="Inagaki F."/>
            <person name="Takami H."/>
        </authorList>
    </citation>
    <scope>NUCLEOTIDE SEQUENCE</scope>
    <source>
        <strain evidence="11">Expedition CK06-06</strain>
    </source>
</reference>
<keyword evidence="9" id="KW-0342">GTP-binding</keyword>
<dbReference type="CDD" id="cd06223">
    <property type="entry name" value="PRTases_typeI"/>
    <property type="match status" value="1"/>
</dbReference>
<dbReference type="InterPro" id="IPR000836">
    <property type="entry name" value="PRTase_dom"/>
</dbReference>
<evidence type="ECO:0000313" key="11">
    <source>
        <dbReference type="EMBL" id="GAF95360.1"/>
    </source>
</evidence>
<evidence type="ECO:0000256" key="7">
    <source>
        <dbReference type="ARBA" id="ARBA00022679"/>
    </source>
</evidence>
<dbReference type="InterPro" id="IPR050054">
    <property type="entry name" value="UPRTase/APRTase"/>
</dbReference>
<dbReference type="GO" id="GO:0005525">
    <property type="term" value="F:GTP binding"/>
    <property type="evidence" value="ECO:0007669"/>
    <property type="project" value="UniProtKB-KW"/>
</dbReference>
<dbReference type="PANTHER" id="PTHR32315:SF4">
    <property type="entry name" value="URACIL PHOSPHORIBOSYLTRANSFERASE, CHLOROPLASTIC"/>
    <property type="match status" value="1"/>
</dbReference>
<evidence type="ECO:0000256" key="1">
    <source>
        <dbReference type="ARBA" id="ARBA00001946"/>
    </source>
</evidence>
<dbReference type="PANTHER" id="PTHR32315">
    <property type="entry name" value="ADENINE PHOSPHORIBOSYLTRANSFERASE"/>
    <property type="match status" value="1"/>
</dbReference>
<keyword evidence="7" id="KW-0808">Transferase</keyword>
<evidence type="ECO:0000256" key="6">
    <source>
        <dbReference type="ARBA" id="ARBA00022676"/>
    </source>
</evidence>
<evidence type="ECO:0000259" key="10">
    <source>
        <dbReference type="Pfam" id="PF14681"/>
    </source>
</evidence>
<dbReference type="EC" id="2.4.2.9" evidence="4"/>
<dbReference type="Gene3D" id="3.40.50.2020">
    <property type="match status" value="1"/>
</dbReference>
<sequence>WLLLYEATEDLTPVERPVTSPMGSTMGRVLVQEIAFAPILRAGLTMVGPALEMIPMAHVWHIGLYREEQTLRPIEYYTNVPKKATAEVAFILDPMLATGGSAVAAVDILKRSGVRNIKFVGLIAAPEGIERLSIAHPDVPIHIAAVDEGLNEIGYIVPGLGDAGDRLFGT</sequence>
<evidence type="ECO:0000256" key="2">
    <source>
        <dbReference type="ARBA" id="ARBA00005180"/>
    </source>
</evidence>
<keyword evidence="6" id="KW-0328">Glycosyltransferase</keyword>
<evidence type="ECO:0000256" key="3">
    <source>
        <dbReference type="ARBA" id="ARBA00009516"/>
    </source>
</evidence>
<accession>X0V3Z0</accession>
<proteinExistence type="inferred from homology"/>
<evidence type="ECO:0000256" key="4">
    <source>
        <dbReference type="ARBA" id="ARBA00011894"/>
    </source>
</evidence>
<feature type="domain" description="Phosphoribosyltransferase" evidence="10">
    <location>
        <begin position="1"/>
        <end position="170"/>
    </location>
</feature>
<comment type="caution">
    <text evidence="11">The sequence shown here is derived from an EMBL/GenBank/DDBJ whole genome shotgun (WGS) entry which is preliminary data.</text>
</comment>
<feature type="non-terminal residue" evidence="11">
    <location>
        <position position="1"/>
    </location>
</feature>
<dbReference type="NCBIfam" id="NF001097">
    <property type="entry name" value="PRK00129.1"/>
    <property type="match status" value="1"/>
</dbReference>
<organism evidence="11">
    <name type="scientific">marine sediment metagenome</name>
    <dbReference type="NCBI Taxonomy" id="412755"/>
    <lineage>
        <taxon>unclassified sequences</taxon>
        <taxon>metagenomes</taxon>
        <taxon>ecological metagenomes</taxon>
    </lineage>
</organism>
<evidence type="ECO:0000256" key="8">
    <source>
        <dbReference type="ARBA" id="ARBA00022741"/>
    </source>
</evidence>
<protein>
    <recommendedName>
        <fullName evidence="4">uracil phosphoribosyltransferase</fullName>
        <ecNumber evidence="4">2.4.2.9</ecNumber>
    </recommendedName>
</protein>
<keyword evidence="8" id="KW-0547">Nucleotide-binding</keyword>
<gene>
    <name evidence="11" type="ORF">S01H1_30126</name>
</gene>